<dbReference type="Pfam" id="PF03067">
    <property type="entry name" value="LPMO_10"/>
    <property type="match status" value="1"/>
</dbReference>
<dbReference type="GO" id="GO:0006032">
    <property type="term" value="P:chitin catabolic process"/>
    <property type="evidence" value="ECO:0007669"/>
    <property type="project" value="TreeGrafter"/>
</dbReference>
<keyword evidence="3" id="KW-1015">Disulfide bond</keyword>
<dbReference type="Proteomes" id="UP000276133">
    <property type="component" value="Unassembled WGS sequence"/>
</dbReference>
<gene>
    <name evidence="6" type="ORF">BpHYR1_001935</name>
</gene>
<dbReference type="SMART" id="SM00636">
    <property type="entry name" value="Glyco_18"/>
    <property type="match status" value="1"/>
</dbReference>
<feature type="domain" description="Chitin-binding type-2" evidence="4">
    <location>
        <begin position="707"/>
        <end position="765"/>
    </location>
</feature>
<organism evidence="6 7">
    <name type="scientific">Brachionus plicatilis</name>
    <name type="common">Marine rotifer</name>
    <name type="synonym">Brachionus muelleri</name>
    <dbReference type="NCBI Taxonomy" id="10195"/>
    <lineage>
        <taxon>Eukaryota</taxon>
        <taxon>Metazoa</taxon>
        <taxon>Spiralia</taxon>
        <taxon>Gnathifera</taxon>
        <taxon>Rotifera</taxon>
        <taxon>Eurotatoria</taxon>
        <taxon>Monogononta</taxon>
        <taxon>Pseudotrocha</taxon>
        <taxon>Ploima</taxon>
        <taxon>Brachionidae</taxon>
        <taxon>Brachionus</taxon>
    </lineage>
</organism>
<proteinExistence type="inferred from homology"/>
<protein>
    <submittedName>
        <fullName evidence="6">Cell wall integrity and stress response component 4-like</fullName>
        <ecNumber evidence="6">3.2.1.14</ecNumber>
    </submittedName>
</protein>
<comment type="caution">
    <text evidence="6">The sequence shown here is derived from an EMBL/GenBank/DDBJ whole genome shotgun (WGS) entry which is preliminary data.</text>
</comment>
<dbReference type="SUPFAM" id="SSF57625">
    <property type="entry name" value="Invertebrate chitin-binding proteins"/>
    <property type="match status" value="2"/>
</dbReference>
<feature type="non-terminal residue" evidence="6">
    <location>
        <position position="765"/>
    </location>
</feature>
<dbReference type="Gene3D" id="2.170.140.10">
    <property type="entry name" value="Chitin binding domain"/>
    <property type="match status" value="2"/>
</dbReference>
<dbReference type="GO" id="GO:0005975">
    <property type="term" value="P:carbohydrate metabolic process"/>
    <property type="evidence" value="ECO:0007669"/>
    <property type="project" value="InterPro"/>
</dbReference>
<keyword evidence="7" id="KW-1185">Reference proteome</keyword>
<evidence type="ECO:0000313" key="6">
    <source>
        <dbReference type="EMBL" id="RNA15690.1"/>
    </source>
</evidence>
<keyword evidence="6" id="KW-0378">Hydrolase</keyword>
<dbReference type="InterPro" id="IPR017853">
    <property type="entry name" value="GH"/>
</dbReference>
<dbReference type="InterPro" id="IPR001223">
    <property type="entry name" value="Glyco_hydro18_cat"/>
</dbReference>
<keyword evidence="6" id="KW-0326">Glycosidase</keyword>
<dbReference type="PANTHER" id="PTHR11177:SF317">
    <property type="entry name" value="CHITINASE 12-RELATED"/>
    <property type="match status" value="1"/>
</dbReference>
<dbReference type="InterPro" id="IPR029070">
    <property type="entry name" value="Chitinase_insertion_sf"/>
</dbReference>
<dbReference type="Gene3D" id="3.10.50.10">
    <property type="match status" value="1"/>
</dbReference>
<dbReference type="OrthoDB" id="64893at2759"/>
<dbReference type="GO" id="GO:0008843">
    <property type="term" value="F:endochitinase activity"/>
    <property type="evidence" value="ECO:0007669"/>
    <property type="project" value="UniProtKB-EC"/>
</dbReference>
<comment type="similarity">
    <text evidence="1">Belongs to the glycosyl hydrolase 18 family. Chitinase class II subfamily.</text>
</comment>
<evidence type="ECO:0000259" key="4">
    <source>
        <dbReference type="PROSITE" id="PS50940"/>
    </source>
</evidence>
<evidence type="ECO:0000256" key="2">
    <source>
        <dbReference type="ARBA" id="ARBA00022669"/>
    </source>
</evidence>
<dbReference type="GO" id="GO:0008061">
    <property type="term" value="F:chitin binding"/>
    <property type="evidence" value="ECO:0007669"/>
    <property type="project" value="UniProtKB-KW"/>
</dbReference>
<dbReference type="Pfam" id="PF00704">
    <property type="entry name" value="Glyco_hydro_18"/>
    <property type="match status" value="2"/>
</dbReference>
<dbReference type="InterPro" id="IPR050314">
    <property type="entry name" value="Glycosyl_Hydrlase_18"/>
</dbReference>
<dbReference type="PROSITE" id="PS50940">
    <property type="entry name" value="CHIT_BIND_II"/>
    <property type="match status" value="2"/>
</dbReference>
<dbReference type="EC" id="3.2.1.14" evidence="6"/>
<dbReference type="InterPro" id="IPR004302">
    <property type="entry name" value="Cellulose/chitin-bd_N"/>
</dbReference>
<dbReference type="InterPro" id="IPR036508">
    <property type="entry name" value="Chitin-bd_dom_sf"/>
</dbReference>
<dbReference type="InterPro" id="IPR011583">
    <property type="entry name" value="Chitinase_II/V-like_cat"/>
</dbReference>
<accession>A0A3M7QWF0</accession>
<dbReference type="InterPro" id="IPR002557">
    <property type="entry name" value="Chitin-bd_dom"/>
</dbReference>
<dbReference type="PANTHER" id="PTHR11177">
    <property type="entry name" value="CHITINASE"/>
    <property type="match status" value="1"/>
</dbReference>
<dbReference type="EMBL" id="REGN01004907">
    <property type="protein sequence ID" value="RNA15690.1"/>
    <property type="molecule type" value="Genomic_DNA"/>
</dbReference>
<dbReference type="FunFam" id="3.10.50.10:FF:000001">
    <property type="entry name" value="Chitinase 3-like 1"/>
    <property type="match status" value="1"/>
</dbReference>
<dbReference type="Pfam" id="PF01607">
    <property type="entry name" value="CBM_14"/>
    <property type="match status" value="2"/>
</dbReference>
<dbReference type="SUPFAM" id="SSF54556">
    <property type="entry name" value="Chitinase insertion domain"/>
    <property type="match status" value="1"/>
</dbReference>
<reference evidence="6 7" key="1">
    <citation type="journal article" date="2018" name="Sci. Rep.">
        <title>Genomic signatures of local adaptation to the degree of environmental predictability in rotifers.</title>
        <authorList>
            <person name="Franch-Gras L."/>
            <person name="Hahn C."/>
            <person name="Garcia-Roger E.M."/>
            <person name="Carmona M.J."/>
            <person name="Serra M."/>
            <person name="Gomez A."/>
        </authorList>
    </citation>
    <scope>NUCLEOTIDE SEQUENCE [LARGE SCALE GENOMIC DNA]</scope>
    <source>
        <strain evidence="6">HYR1</strain>
    </source>
</reference>
<dbReference type="SUPFAM" id="SSF51445">
    <property type="entry name" value="(Trans)glycosidases"/>
    <property type="match status" value="2"/>
</dbReference>
<dbReference type="SMART" id="SM00494">
    <property type="entry name" value="ChtBD2"/>
    <property type="match status" value="2"/>
</dbReference>
<evidence type="ECO:0000256" key="1">
    <source>
        <dbReference type="ARBA" id="ARBA00009121"/>
    </source>
</evidence>
<dbReference type="STRING" id="10195.A0A3M7QWF0"/>
<evidence type="ECO:0000313" key="7">
    <source>
        <dbReference type="Proteomes" id="UP000276133"/>
    </source>
</evidence>
<dbReference type="GO" id="GO:0005576">
    <property type="term" value="C:extracellular region"/>
    <property type="evidence" value="ECO:0007669"/>
    <property type="project" value="InterPro"/>
</dbReference>
<dbReference type="AlphaFoldDB" id="A0A3M7QWF0"/>
<evidence type="ECO:0000256" key="3">
    <source>
        <dbReference type="ARBA" id="ARBA00023157"/>
    </source>
</evidence>
<sequence>MSTGSVIKRSVLNQHKINNKKVVCYYTSWSRNRIGAKFEPEHIDPNLCTHLNYAFAKIRFEKLVPSEKYLEETFEHGMGLYSRINNLKRTNPKLNVLLSIGSFDLNGELKRFIYDRSKRLNFINSALNLIKKYGFNGIVLRVSSHGRLIDPPARSSCWREFPKICKADFTDNQMFCGGKETQWNTNGGKCGICGDSYSGPRNYEFGGKGYTGFVVRNYSQGAIISVRVELTANHLGWFEFRICNADHLLAHGQDANQNCLNQNLLKDQFGNSKMLATPGMGSFYTYKLILPPGLICHRCVFQWKYRTGNSWGVNPITGKSCLGCGSQEEFYGCSDISIGHSQTSAQFYQPFYFSTTTLATTTIKTWQLSTVTYQTTAVPNYSFESNSNVSFICPNNGLYPNYQTGCREFYSCWHVGTRWENVVSMSCPAKLIFDNRVKSCNYEQLVDCFANKHLDYLDNIDNFRDIMGDFIYELKTALFRHNLILSITIPSEKNLPKNRQKAALIINNVDYINLIGYDIHGSWESDIRHHSPLFGDPNFDVNSLVKGMLNYGVPRSKLVLGMALYGRTFRKKYFASIKTQSISIESGISGKYSKSSGMIGYFEICELSRLYGWTRIWDNDKRVPILYRGNDWIGYEDQQSLIHKTKYVKYNQLGGVMFWDLSLDDFSGAFCNKGRYHLINSVKNELFSNIRIKVQKPVMFNKKILNRAQCWNGDGFYPDYNSGCTRYYRCSNSYTQHKRIEYFSCPTSTLYDQRLKTCTYRNSVV</sequence>
<keyword evidence="2" id="KW-0147">Chitin-binding</keyword>
<feature type="domain" description="Chitin-binding type-2" evidence="4">
    <location>
        <begin position="390"/>
        <end position="450"/>
    </location>
</feature>
<dbReference type="Gene3D" id="3.20.20.80">
    <property type="entry name" value="Glycosidases"/>
    <property type="match status" value="2"/>
</dbReference>
<evidence type="ECO:0000259" key="5">
    <source>
        <dbReference type="PROSITE" id="PS51910"/>
    </source>
</evidence>
<name>A0A3M7QWF0_BRAPC</name>
<dbReference type="PROSITE" id="PS51910">
    <property type="entry name" value="GH18_2"/>
    <property type="match status" value="1"/>
</dbReference>
<feature type="domain" description="GH18" evidence="5">
    <location>
        <begin position="20"/>
        <end position="689"/>
    </location>
</feature>